<keyword evidence="1" id="KW-0732">Signal</keyword>
<accession>A0ABW4R724</accession>
<evidence type="ECO:0000313" key="2">
    <source>
        <dbReference type="EMBL" id="MFD1881867.1"/>
    </source>
</evidence>
<feature type="signal peptide" evidence="1">
    <location>
        <begin position="1"/>
        <end position="22"/>
    </location>
</feature>
<dbReference type="RefSeq" id="WP_379142078.1">
    <property type="nucleotide sequence ID" value="NZ_JBHUEN010000021.1"/>
</dbReference>
<evidence type="ECO:0008006" key="4">
    <source>
        <dbReference type="Google" id="ProtNLM"/>
    </source>
</evidence>
<name>A0ABW4R724_9RHOB</name>
<sequence length="152" mass="15411">MTKFAVSLCFVAALAISGAAVAQTADNATTPAAAQSMSLELNSAAQTDAGSCRLTLVARNGSAVATAATAWQVAVFDAQGIVRSILALDFGALPIGKTKIAVFDLPGRRCDDISRIVVNDVAKCETTDGGNDPSACLNGLSASTRTSIDFGL</sequence>
<gene>
    <name evidence="2" type="ORF">ACFSCT_09080</name>
</gene>
<dbReference type="EMBL" id="JBHUEN010000021">
    <property type="protein sequence ID" value="MFD1881867.1"/>
    <property type="molecule type" value="Genomic_DNA"/>
</dbReference>
<comment type="caution">
    <text evidence="2">The sequence shown here is derived from an EMBL/GenBank/DDBJ whole genome shotgun (WGS) entry which is preliminary data.</text>
</comment>
<organism evidence="2 3">
    <name type="scientific">Paracoccus pacificus</name>
    <dbReference type="NCBI Taxonomy" id="1463598"/>
    <lineage>
        <taxon>Bacteria</taxon>
        <taxon>Pseudomonadati</taxon>
        <taxon>Pseudomonadota</taxon>
        <taxon>Alphaproteobacteria</taxon>
        <taxon>Rhodobacterales</taxon>
        <taxon>Paracoccaceae</taxon>
        <taxon>Paracoccus</taxon>
    </lineage>
</organism>
<proteinExistence type="predicted"/>
<keyword evidence="3" id="KW-1185">Reference proteome</keyword>
<feature type="chain" id="PRO_5047502286" description="Tat pathway signal protein" evidence="1">
    <location>
        <begin position="23"/>
        <end position="152"/>
    </location>
</feature>
<protein>
    <recommendedName>
        <fullName evidence="4">Tat pathway signal protein</fullName>
    </recommendedName>
</protein>
<evidence type="ECO:0000256" key="1">
    <source>
        <dbReference type="SAM" id="SignalP"/>
    </source>
</evidence>
<dbReference type="Proteomes" id="UP001597213">
    <property type="component" value="Unassembled WGS sequence"/>
</dbReference>
<evidence type="ECO:0000313" key="3">
    <source>
        <dbReference type="Proteomes" id="UP001597213"/>
    </source>
</evidence>
<reference evidence="3" key="1">
    <citation type="journal article" date="2019" name="Int. J. Syst. Evol. Microbiol.">
        <title>The Global Catalogue of Microorganisms (GCM) 10K type strain sequencing project: providing services to taxonomists for standard genome sequencing and annotation.</title>
        <authorList>
            <consortium name="The Broad Institute Genomics Platform"/>
            <consortium name="The Broad Institute Genome Sequencing Center for Infectious Disease"/>
            <person name="Wu L."/>
            <person name="Ma J."/>
        </authorList>
    </citation>
    <scope>NUCLEOTIDE SEQUENCE [LARGE SCALE GENOMIC DNA]</scope>
    <source>
        <strain evidence="3">CCUG 56029</strain>
    </source>
</reference>